<proteinExistence type="predicted"/>
<sequence length="73" mass="7827">MADNKVNLLPHHFPQTCCCEPQGVSLVYLPIPFSRLGSQSSCISQDIDSVLSCELIACSSSFVQLHFISGVAG</sequence>
<dbReference type="AlphaFoldDB" id="A0AAD1Y720"/>
<accession>A0AAD1Y720</accession>
<keyword evidence="2" id="KW-1185">Reference proteome</keyword>
<evidence type="ECO:0000313" key="1">
    <source>
        <dbReference type="EMBL" id="CAI2385570.1"/>
    </source>
</evidence>
<dbReference type="EMBL" id="CAMPGE010028001">
    <property type="protein sequence ID" value="CAI2385570.1"/>
    <property type="molecule type" value="Genomic_DNA"/>
</dbReference>
<reference evidence="1" key="1">
    <citation type="submission" date="2023-07" db="EMBL/GenBank/DDBJ databases">
        <authorList>
            <consortium name="AG Swart"/>
            <person name="Singh M."/>
            <person name="Singh A."/>
            <person name="Seah K."/>
            <person name="Emmerich C."/>
        </authorList>
    </citation>
    <scope>NUCLEOTIDE SEQUENCE</scope>
    <source>
        <strain evidence="1">DP1</strain>
    </source>
</reference>
<organism evidence="1 2">
    <name type="scientific">Euplotes crassus</name>
    <dbReference type="NCBI Taxonomy" id="5936"/>
    <lineage>
        <taxon>Eukaryota</taxon>
        <taxon>Sar</taxon>
        <taxon>Alveolata</taxon>
        <taxon>Ciliophora</taxon>
        <taxon>Intramacronucleata</taxon>
        <taxon>Spirotrichea</taxon>
        <taxon>Hypotrichia</taxon>
        <taxon>Euplotida</taxon>
        <taxon>Euplotidae</taxon>
        <taxon>Moneuplotes</taxon>
    </lineage>
</organism>
<gene>
    <name evidence="1" type="ORF">ECRASSUSDP1_LOCUS27147</name>
</gene>
<dbReference type="Proteomes" id="UP001295684">
    <property type="component" value="Unassembled WGS sequence"/>
</dbReference>
<protein>
    <submittedName>
        <fullName evidence="1">Uncharacterized protein</fullName>
    </submittedName>
</protein>
<comment type="caution">
    <text evidence="1">The sequence shown here is derived from an EMBL/GenBank/DDBJ whole genome shotgun (WGS) entry which is preliminary data.</text>
</comment>
<evidence type="ECO:0000313" key="2">
    <source>
        <dbReference type="Proteomes" id="UP001295684"/>
    </source>
</evidence>
<name>A0AAD1Y720_EUPCR</name>